<evidence type="ECO:0000313" key="2">
    <source>
        <dbReference type="Proteomes" id="UP000032135"/>
    </source>
</evidence>
<name>A0A0C5AMY2_9CAUD</name>
<dbReference type="Proteomes" id="UP000032135">
    <property type="component" value="Segment"/>
</dbReference>
<dbReference type="OrthoDB" id="18209at10239"/>
<sequence length="110" mass="12663">MKPQSAKAKGRNFQKWVREMLIEHRDVHPEDIESRSMGAGGEDLIMARAAREKFPFSIECKNVEKLNVYDAYDQACANAGDHTPALFMKKNRKKALVVLDAEWFIKHFNP</sequence>
<reference evidence="1 2" key="1">
    <citation type="submission" date="2014-11" db="EMBL/GenBank/DDBJ databases">
        <authorList>
            <person name="Fedida A."/>
            <person name="Lindell D."/>
        </authorList>
    </citation>
    <scope>NUCLEOTIDE SEQUENCE [LARGE SCALE GENOMIC DNA]</scope>
</reference>
<evidence type="ECO:0000313" key="1">
    <source>
        <dbReference type="EMBL" id="AJK27615.1"/>
    </source>
</evidence>
<accession>A0A0C5AMY2</accession>
<dbReference type="GeneID" id="26516733"/>
<gene>
    <name evidence="1" type="ORF">PTIM40_201</name>
</gene>
<proteinExistence type="predicted"/>
<keyword evidence="2" id="KW-1185">Reference proteome</keyword>
<dbReference type="KEGG" id="vg:26516733"/>
<protein>
    <submittedName>
        <fullName evidence="1">Uncharacterized protein</fullName>
    </submittedName>
</protein>
<organism evidence="1 2">
    <name type="scientific">Cyanophage P-TIM40</name>
    <dbReference type="NCBI Taxonomy" id="1589733"/>
    <lineage>
        <taxon>Viruses</taxon>
        <taxon>Duplodnaviria</taxon>
        <taxon>Heunggongvirae</taxon>
        <taxon>Uroviricota</taxon>
        <taxon>Caudoviricetes</taxon>
        <taxon>Pantevenvirales</taxon>
        <taxon>Kyanoviridae</taxon>
        <taxon>Libanvirus</taxon>
        <taxon>Libanvirus ptim40</taxon>
    </lineage>
</organism>
<dbReference type="EMBL" id="KP211958">
    <property type="protein sequence ID" value="AJK27615.1"/>
    <property type="molecule type" value="Genomic_DNA"/>
</dbReference>
<dbReference type="RefSeq" id="YP_009188275.1">
    <property type="nucleotide sequence ID" value="NC_028663.1"/>
</dbReference>